<dbReference type="FunFam" id="2.30.38.10:FF:000001">
    <property type="entry name" value="Non-ribosomal peptide synthetase PvdI"/>
    <property type="match status" value="1"/>
</dbReference>
<dbReference type="PROSITE" id="PS50075">
    <property type="entry name" value="CARRIER"/>
    <property type="match status" value="1"/>
</dbReference>
<dbReference type="GO" id="GO:0043041">
    <property type="term" value="P:amino acid activation for nonribosomal peptide biosynthetic process"/>
    <property type="evidence" value="ECO:0007669"/>
    <property type="project" value="TreeGrafter"/>
</dbReference>
<dbReference type="GO" id="GO:0031177">
    <property type="term" value="F:phosphopantetheine binding"/>
    <property type="evidence" value="ECO:0007669"/>
    <property type="project" value="TreeGrafter"/>
</dbReference>
<dbReference type="Gene3D" id="2.30.38.10">
    <property type="entry name" value="Luciferase, Domain 3"/>
    <property type="match status" value="1"/>
</dbReference>
<dbReference type="RefSeq" id="WP_135567303.1">
    <property type="nucleotide sequence ID" value="NZ_CP103060.1"/>
</dbReference>
<dbReference type="Gene3D" id="3.30.300.30">
    <property type="match status" value="1"/>
</dbReference>
<evidence type="ECO:0000313" key="4">
    <source>
        <dbReference type="EMBL" id="TGG80405.1"/>
    </source>
</evidence>
<proteinExistence type="predicted"/>
<dbReference type="Gene3D" id="1.10.1200.10">
    <property type="entry name" value="ACP-like"/>
    <property type="match status" value="1"/>
</dbReference>
<dbReference type="InterPro" id="IPR045851">
    <property type="entry name" value="AMP-bd_C_sf"/>
</dbReference>
<dbReference type="GO" id="GO:0005829">
    <property type="term" value="C:cytosol"/>
    <property type="evidence" value="ECO:0007669"/>
    <property type="project" value="TreeGrafter"/>
</dbReference>
<dbReference type="SUPFAM" id="SSF47336">
    <property type="entry name" value="ACP-like"/>
    <property type="match status" value="1"/>
</dbReference>
<dbReference type="PROSITE" id="PS00012">
    <property type="entry name" value="PHOSPHOPANTETHEINE"/>
    <property type="match status" value="1"/>
</dbReference>
<accession>A0A8H1L930</accession>
<evidence type="ECO:0000256" key="2">
    <source>
        <dbReference type="ARBA" id="ARBA00022553"/>
    </source>
</evidence>
<name>A0A8H1L930_9ACTN</name>
<evidence type="ECO:0000256" key="1">
    <source>
        <dbReference type="ARBA" id="ARBA00022450"/>
    </source>
</evidence>
<evidence type="ECO:0000313" key="5">
    <source>
        <dbReference type="Proteomes" id="UP000298111"/>
    </source>
</evidence>
<dbReference type="PANTHER" id="PTHR45527">
    <property type="entry name" value="NONRIBOSOMAL PEPTIDE SYNTHETASE"/>
    <property type="match status" value="1"/>
</dbReference>
<dbReference type="GO" id="GO:0044550">
    <property type="term" value="P:secondary metabolite biosynthetic process"/>
    <property type="evidence" value="ECO:0007669"/>
    <property type="project" value="TreeGrafter"/>
</dbReference>
<dbReference type="AlphaFoldDB" id="A0A8H1L930"/>
<dbReference type="Pfam" id="PF00550">
    <property type="entry name" value="PP-binding"/>
    <property type="match status" value="1"/>
</dbReference>
<dbReference type="Gene3D" id="3.40.50.980">
    <property type="match status" value="2"/>
</dbReference>
<dbReference type="InterPro" id="IPR006162">
    <property type="entry name" value="Ppantetheine_attach_site"/>
</dbReference>
<sequence length="595" mass="62720">MTGQVVILPDSFERQAARTPDAVALVDGEEVTYAQLDARANRLARLLAGQGLGAGDVCAVLLGRSVELVVSVLAVLKTGAAYVPVDPEDPADRVEWVLSDSAARVVLTSASAGAVPVPTGGGDRGGDGDADGPPVWRWHTPEFDEALAAQGDGPLLDEERVRSCGPGDAAYVIYTSGSSGRPKGVVVEHRALSAYLTYARDSYPSVGGLSLLHSSVSFDMAVTTLYAPLTAGGTVRITDLTDARPGDGVPSPTFLKVTPSHLALLRDAAPHCSPSGQLVVGGEMLTGTALDNWRRANPGTQVVNEYGPTEAAVGCCVFTVAPGDGVEPGAVPIGRPTPGTRLYVLDAELNRVEPGRTGELYIAGQQLARGYLNQPELTAAKFVADPYGAPGSRMYRTGDLVRQRPDGELEFLGRLDDQVKVRGYRVELGEVEAAVAGHPAVRHAAVTVREDPGRGARLVAYAVPEAGQSPEPEEILKHTGSRLPDYMVPSAVVLMRALPLTTNGKLDTKKLPAPDFSTRTVYAEPRTAAERTLCDLVGELTGVVRVGLDDDFFALGGDSLLAARLASRARKEGMDFSLRDILHKRTVRALTGDAK</sequence>
<protein>
    <submittedName>
        <fullName evidence="4">Amino acid adenylation domain-containing protein</fullName>
    </submittedName>
</protein>
<dbReference type="InterPro" id="IPR025110">
    <property type="entry name" value="AMP-bd_C"/>
</dbReference>
<dbReference type="EMBL" id="RCIY01000069">
    <property type="protein sequence ID" value="TGG80405.1"/>
    <property type="molecule type" value="Genomic_DNA"/>
</dbReference>
<comment type="caution">
    <text evidence="4">The sequence shown here is derived from an EMBL/GenBank/DDBJ whole genome shotgun (WGS) entry which is preliminary data.</text>
</comment>
<dbReference type="InterPro" id="IPR020845">
    <property type="entry name" value="AMP-binding_CS"/>
</dbReference>
<feature type="domain" description="Carrier" evidence="3">
    <location>
        <begin position="524"/>
        <end position="595"/>
    </location>
</feature>
<dbReference type="InterPro" id="IPR000873">
    <property type="entry name" value="AMP-dep_synth/lig_dom"/>
</dbReference>
<dbReference type="SUPFAM" id="SSF56801">
    <property type="entry name" value="Acetyl-CoA synthetase-like"/>
    <property type="match status" value="1"/>
</dbReference>
<dbReference type="GeneID" id="75180827"/>
<dbReference type="InterPro" id="IPR009081">
    <property type="entry name" value="PP-bd_ACP"/>
</dbReference>
<dbReference type="FunFam" id="3.30.300.30:FF:000010">
    <property type="entry name" value="Enterobactin synthetase component F"/>
    <property type="match status" value="1"/>
</dbReference>
<dbReference type="PROSITE" id="PS00455">
    <property type="entry name" value="AMP_BINDING"/>
    <property type="match status" value="1"/>
</dbReference>
<dbReference type="PANTHER" id="PTHR45527:SF1">
    <property type="entry name" value="FATTY ACID SYNTHASE"/>
    <property type="match status" value="1"/>
</dbReference>
<dbReference type="InterPro" id="IPR010071">
    <property type="entry name" value="AA_adenyl_dom"/>
</dbReference>
<organism evidence="4 5">
    <name type="scientific">Streptomyces albus</name>
    <dbReference type="NCBI Taxonomy" id="1888"/>
    <lineage>
        <taxon>Bacteria</taxon>
        <taxon>Bacillati</taxon>
        <taxon>Actinomycetota</taxon>
        <taxon>Actinomycetes</taxon>
        <taxon>Kitasatosporales</taxon>
        <taxon>Streptomycetaceae</taxon>
        <taxon>Streptomyces</taxon>
    </lineage>
</organism>
<dbReference type="Proteomes" id="UP000298111">
    <property type="component" value="Unassembled WGS sequence"/>
</dbReference>
<dbReference type="CDD" id="cd05930">
    <property type="entry name" value="A_NRPS"/>
    <property type="match status" value="1"/>
</dbReference>
<reference evidence="4 5" key="1">
    <citation type="submission" date="2018-10" db="EMBL/GenBank/DDBJ databases">
        <title>Isolation of pseudouridimycin from Streptomyces albus DSM 40763.</title>
        <authorList>
            <person name="Rosenqvist P."/>
            <person name="Metsae-Ketelae M."/>
            <person name="Virta P."/>
        </authorList>
    </citation>
    <scope>NUCLEOTIDE SEQUENCE [LARGE SCALE GENOMIC DNA]</scope>
    <source>
        <strain evidence="4 5">DSM 40763</strain>
    </source>
</reference>
<dbReference type="Pfam" id="PF13193">
    <property type="entry name" value="AMP-binding_C"/>
    <property type="match status" value="1"/>
</dbReference>
<dbReference type="InterPro" id="IPR036736">
    <property type="entry name" value="ACP-like_sf"/>
</dbReference>
<keyword evidence="2" id="KW-0597">Phosphoprotein</keyword>
<evidence type="ECO:0000259" key="3">
    <source>
        <dbReference type="PROSITE" id="PS50075"/>
    </source>
</evidence>
<gene>
    <name evidence="4" type="ORF">D8771_21575</name>
</gene>
<dbReference type="NCBIfam" id="TIGR01733">
    <property type="entry name" value="AA-adenyl-dom"/>
    <property type="match status" value="1"/>
</dbReference>
<keyword evidence="1" id="KW-0596">Phosphopantetheine</keyword>
<dbReference type="Pfam" id="PF00501">
    <property type="entry name" value="AMP-binding"/>
    <property type="match status" value="1"/>
</dbReference>